<keyword evidence="1" id="KW-0175">Coiled coil</keyword>
<dbReference type="OrthoDB" id="8812392at2"/>
<organism evidence="4 5">
    <name type="scientific">Roseateles depolymerans</name>
    <dbReference type="NCBI Taxonomy" id="76731"/>
    <lineage>
        <taxon>Bacteria</taxon>
        <taxon>Pseudomonadati</taxon>
        <taxon>Pseudomonadota</taxon>
        <taxon>Betaproteobacteria</taxon>
        <taxon>Burkholderiales</taxon>
        <taxon>Sphaerotilaceae</taxon>
        <taxon>Roseateles</taxon>
    </lineage>
</organism>
<proteinExistence type="predicted"/>
<feature type="compositionally biased region" description="Polar residues" evidence="2">
    <location>
        <begin position="64"/>
        <end position="76"/>
    </location>
</feature>
<evidence type="ECO:0000256" key="2">
    <source>
        <dbReference type="SAM" id="MobiDB-lite"/>
    </source>
</evidence>
<dbReference type="AlphaFoldDB" id="A0A0U3MJ76"/>
<evidence type="ECO:0000313" key="5">
    <source>
        <dbReference type="Proteomes" id="UP000060699"/>
    </source>
</evidence>
<dbReference type="Proteomes" id="UP000060699">
    <property type="component" value="Chromosome"/>
</dbReference>
<keyword evidence="3" id="KW-0732">Signal</keyword>
<dbReference type="STRING" id="76731.RD2015_4305"/>
<dbReference type="RefSeq" id="WP_058936648.1">
    <property type="nucleotide sequence ID" value="NZ_CP013729.1"/>
</dbReference>
<evidence type="ECO:0000256" key="3">
    <source>
        <dbReference type="SAM" id="SignalP"/>
    </source>
</evidence>
<reference evidence="4 5" key="1">
    <citation type="submission" date="2015-12" db="EMBL/GenBank/DDBJ databases">
        <title>Complete genome of Roseateles depolymerans KCTC 42856.</title>
        <authorList>
            <person name="Kim K.M."/>
        </authorList>
    </citation>
    <scope>NUCLEOTIDE SEQUENCE [LARGE SCALE GENOMIC DNA]</scope>
    <source>
        <strain evidence="4 5">KCTC 42856</strain>
    </source>
</reference>
<feature type="signal peptide" evidence="3">
    <location>
        <begin position="1"/>
        <end position="22"/>
    </location>
</feature>
<sequence precursor="true">MPVRVWLLVLLASMALSFSDGAAAATFRCTSGTGQVYYSDRPCAGPSDAANGSTKLGTAGPVDTGQTQSRSYSYTPTVPKPPEHAKYLTGPCAQMEEAIRTAPVRGIRGDTLRSLYEDYRTRCEFQVRDAQEKLYAERREQDRARIEQRQAAAAQLAESQRVDNQCANMRAVIADKRANLASLNDRQRELLQTMQDNYNRTCLNRH</sequence>
<keyword evidence="5" id="KW-1185">Reference proteome</keyword>
<evidence type="ECO:0000256" key="1">
    <source>
        <dbReference type="SAM" id="Coils"/>
    </source>
</evidence>
<evidence type="ECO:0000313" key="4">
    <source>
        <dbReference type="EMBL" id="ALV08749.1"/>
    </source>
</evidence>
<protein>
    <submittedName>
        <fullName evidence="4">Uncharacterized protein</fullName>
    </submittedName>
</protein>
<accession>A0A0U3MJ76</accession>
<dbReference type="KEGG" id="rdp:RD2015_4305"/>
<gene>
    <name evidence="4" type="ORF">RD2015_4305</name>
</gene>
<name>A0A0U3MJ76_9BURK</name>
<feature type="region of interest" description="Disordered" evidence="2">
    <location>
        <begin position="49"/>
        <end position="81"/>
    </location>
</feature>
<feature type="chain" id="PRO_5043994161" evidence="3">
    <location>
        <begin position="23"/>
        <end position="206"/>
    </location>
</feature>
<dbReference type="EMBL" id="CP013729">
    <property type="protein sequence ID" value="ALV08749.1"/>
    <property type="molecule type" value="Genomic_DNA"/>
</dbReference>
<feature type="coiled-coil region" evidence="1">
    <location>
        <begin position="166"/>
        <end position="193"/>
    </location>
</feature>